<evidence type="ECO:0000256" key="1">
    <source>
        <dbReference type="SAM" id="Phobius"/>
    </source>
</evidence>
<protein>
    <submittedName>
        <fullName evidence="4">Membrane protein</fullName>
    </submittedName>
</protein>
<dbReference type="RefSeq" id="WP_307397596.1">
    <property type="nucleotide sequence ID" value="NZ_BAAADK010000047.1"/>
</dbReference>
<dbReference type="Pfam" id="PF21537">
    <property type="entry name" value="DUF1980_C"/>
    <property type="match status" value="1"/>
</dbReference>
<gene>
    <name evidence="4" type="ORF">J2S11_004059</name>
</gene>
<name>A0ABT9W4V3_9BACI</name>
<dbReference type="InterPro" id="IPR048447">
    <property type="entry name" value="DUF1980_C"/>
</dbReference>
<feature type="transmembrane region" description="Helical" evidence="1">
    <location>
        <begin position="91"/>
        <end position="108"/>
    </location>
</feature>
<dbReference type="PANTHER" id="PTHR40047:SF1">
    <property type="entry name" value="UPF0703 PROTEIN YCGQ"/>
    <property type="match status" value="1"/>
</dbReference>
<dbReference type="Pfam" id="PF09323">
    <property type="entry name" value="DUF1980"/>
    <property type="match status" value="1"/>
</dbReference>
<feature type="transmembrane region" description="Helical" evidence="1">
    <location>
        <begin position="20"/>
        <end position="41"/>
    </location>
</feature>
<dbReference type="EMBL" id="JAUSTY010000024">
    <property type="protein sequence ID" value="MDQ0168107.1"/>
    <property type="molecule type" value="Genomic_DNA"/>
</dbReference>
<reference evidence="4 5" key="1">
    <citation type="submission" date="2023-07" db="EMBL/GenBank/DDBJ databases">
        <title>Genomic Encyclopedia of Type Strains, Phase IV (KMG-IV): sequencing the most valuable type-strain genomes for metagenomic binning, comparative biology and taxonomic classification.</title>
        <authorList>
            <person name="Goeker M."/>
        </authorList>
    </citation>
    <scope>NUCLEOTIDE SEQUENCE [LARGE SCALE GENOMIC DNA]</scope>
    <source>
        <strain evidence="4 5">DSM 12751</strain>
    </source>
</reference>
<evidence type="ECO:0000259" key="3">
    <source>
        <dbReference type="Pfam" id="PF21537"/>
    </source>
</evidence>
<dbReference type="InterPro" id="IPR048493">
    <property type="entry name" value="DUF1980_N"/>
</dbReference>
<keyword evidence="1" id="KW-1133">Transmembrane helix</keyword>
<evidence type="ECO:0000313" key="4">
    <source>
        <dbReference type="EMBL" id="MDQ0168107.1"/>
    </source>
</evidence>
<keyword evidence="1" id="KW-0472">Membrane</keyword>
<evidence type="ECO:0000259" key="2">
    <source>
        <dbReference type="Pfam" id="PF09323"/>
    </source>
</evidence>
<dbReference type="NCBIfam" id="TIGR03943">
    <property type="entry name" value="TIGR03943 family putative permease subunit"/>
    <property type="match status" value="1"/>
</dbReference>
<organism evidence="4 5">
    <name type="scientific">Caldalkalibacillus horti</name>
    <dbReference type="NCBI Taxonomy" id="77523"/>
    <lineage>
        <taxon>Bacteria</taxon>
        <taxon>Bacillati</taxon>
        <taxon>Bacillota</taxon>
        <taxon>Bacilli</taxon>
        <taxon>Bacillales</taxon>
        <taxon>Bacillaceae</taxon>
        <taxon>Caldalkalibacillus</taxon>
    </lineage>
</organism>
<proteinExistence type="predicted"/>
<dbReference type="PANTHER" id="PTHR40047">
    <property type="entry name" value="UPF0703 PROTEIN YCGQ"/>
    <property type="match status" value="1"/>
</dbReference>
<dbReference type="Proteomes" id="UP001235840">
    <property type="component" value="Unassembled WGS sequence"/>
</dbReference>
<dbReference type="InterPro" id="IPR015402">
    <property type="entry name" value="DUF1980"/>
</dbReference>
<keyword evidence="1" id="KW-0812">Transmembrane</keyword>
<dbReference type="InterPro" id="IPR052955">
    <property type="entry name" value="UPF0703_membrane_permease"/>
</dbReference>
<comment type="caution">
    <text evidence="4">The sequence shown here is derived from an EMBL/GenBank/DDBJ whole genome shotgun (WGS) entry which is preliminary data.</text>
</comment>
<sequence length="338" mass="38420">MHNHQREKAGFHAFLRGIILFGFTMLLLGFIISGNITYYIAPKMMPFIYFAVISFFLLSIAQIWRSTSKGQEDECDCEGDHQLPTANWKKVGIYSIFVLPLIMGFVLPDKVLDSSVAANRGVQLGAGVYSNSNANPAAETSSLGASTAAIKVSDEVNQNQNAVAQEEEDIDYMERIEELMDQKNEDDDIEHFTIEDQYSSEGFFDYYDELVAEILTNDTIIVTDENYLDMMTVLDLYLDEFIGKTIEIKGFTYREPEMAQDELVAARFSMTCCTADSTVYGLLVKGEQTRQFDNDTWIIVTGTIEETLYNDWPIPMVRLNSVQEIDEPDTPYVYPNYY</sequence>
<feature type="domain" description="DUF1980" evidence="2">
    <location>
        <begin position="15"/>
        <end position="123"/>
    </location>
</feature>
<evidence type="ECO:0000313" key="5">
    <source>
        <dbReference type="Proteomes" id="UP001235840"/>
    </source>
</evidence>
<feature type="domain" description="DUF1980" evidence="3">
    <location>
        <begin position="199"/>
        <end position="335"/>
    </location>
</feature>
<accession>A0ABT9W4V3</accession>
<keyword evidence="5" id="KW-1185">Reference proteome</keyword>
<feature type="transmembrane region" description="Helical" evidence="1">
    <location>
        <begin position="47"/>
        <end position="64"/>
    </location>
</feature>